<comment type="function">
    <text evidence="1 14">DNA ligase that catalyzes the formation of phosphodiester linkages between 5'-phosphoryl and 3'-hydroxyl groups in double-stranded DNA using NAD as a coenzyme and as the energy source for the reaction. It is essential for DNA replication and repair of damaged DNA.</text>
</comment>
<evidence type="ECO:0000256" key="7">
    <source>
        <dbReference type="ARBA" id="ARBA00022763"/>
    </source>
</evidence>
<sequence>MSGVTPEILERLQALREAIRRHDYLYYVRAQPEISDLEYDRLMQDLTTIEASFPELVTPDSPTQRVGEEPMEGLVQVAHRAPMLSIENSYTVEDLQKFAERTSKSLDGEAVEWVVELKVDGVAISVRYENGLLVQALTRGNGEVGDDVTHNVRTIADVPLRLYGDKIPAVLEVRGEVYMTNSDLVLLNKRQQELGKELYANTRNVASGTIRLLDPKLCAERKLRMLVHGVGVCEGMTAENHMQFLEQVSSLGLPPTPHCKCFATFSEAVKYCEEIPERLHELDFEVDGLVLKVNRFDQRAKLGQRSKSPRWVIAYKFEKYEATTKLLGISVQVGKTGAITPVAELEPVQLAGTTVSRASLHNADEIVRKDIRIGDIVVVEKAGKIIPHIVRVEAAERTTDLPVFQFPTHCPVCGSDVAKDEGGVYIRCTNPSCPAQLREKLRFFATRGAMDIEGLGDKLVDQLVASKLVTCYGDLYRLTLDKLTSLERMGEKSATKLLEGIVASKSRPLSRLLNGLSIRHIGSNGSQVLARHFGTLDAIRQATLEDLSRVSEVGEITAASVYEFLHSDYGKTTIDDLVALGLNTQEPKSAIPTGEGIFAGKTFVVTGTLSKFSRDEVEDLIEKHGGKASSSVSKKTDYLLAGAEAGSKLAKAESLGVKILSEADFIALLPTETAAD</sequence>
<keyword evidence="10 14" id="KW-0520">NAD</keyword>
<dbReference type="HAMAP" id="MF_01588">
    <property type="entry name" value="DNA_ligase_A"/>
    <property type="match status" value="1"/>
</dbReference>
<dbReference type="Gene3D" id="3.30.470.30">
    <property type="entry name" value="DNA ligase/mRNA capping enzyme"/>
    <property type="match status" value="1"/>
</dbReference>
<dbReference type="PANTHER" id="PTHR23389">
    <property type="entry name" value="CHROMOSOME TRANSMISSION FIDELITY FACTOR 18"/>
    <property type="match status" value="1"/>
</dbReference>
<keyword evidence="9 14" id="KW-0460">Magnesium</keyword>
<dbReference type="InterPro" id="IPR001679">
    <property type="entry name" value="DNA_ligase"/>
</dbReference>
<keyword evidence="11 14" id="KW-0234">DNA repair</keyword>
<feature type="binding site" evidence="14">
    <location>
        <position position="316"/>
    </location>
    <ligand>
        <name>NAD(+)</name>
        <dbReference type="ChEBI" id="CHEBI:57540"/>
    </ligand>
</feature>
<dbReference type="CDD" id="cd00114">
    <property type="entry name" value="LIGANc"/>
    <property type="match status" value="1"/>
</dbReference>
<dbReference type="InterPro" id="IPR013840">
    <property type="entry name" value="DNAligase_N"/>
</dbReference>
<dbReference type="EMBL" id="CP001848">
    <property type="protein sequence ID" value="ADB16718.1"/>
    <property type="molecule type" value="Genomic_DNA"/>
</dbReference>
<dbReference type="GO" id="GO:0003911">
    <property type="term" value="F:DNA ligase (NAD+) activity"/>
    <property type="evidence" value="ECO:0007669"/>
    <property type="project" value="UniProtKB-UniRule"/>
</dbReference>
<dbReference type="InterPro" id="IPR033136">
    <property type="entry name" value="DNA_ligase_CS"/>
</dbReference>
<evidence type="ECO:0000256" key="11">
    <source>
        <dbReference type="ARBA" id="ARBA00023204"/>
    </source>
</evidence>
<dbReference type="SUPFAM" id="SSF56091">
    <property type="entry name" value="DNA ligase/mRNA capping enzyme, catalytic domain"/>
    <property type="match status" value="1"/>
</dbReference>
<dbReference type="Proteomes" id="UP000001887">
    <property type="component" value="Chromosome"/>
</dbReference>
<dbReference type="InterPro" id="IPR004150">
    <property type="entry name" value="NAD_DNA_ligase_OB"/>
</dbReference>
<evidence type="ECO:0000256" key="4">
    <source>
        <dbReference type="ARBA" id="ARBA00022598"/>
    </source>
</evidence>
<dbReference type="SUPFAM" id="SSF47781">
    <property type="entry name" value="RuvA domain 2-like"/>
    <property type="match status" value="1"/>
</dbReference>
<dbReference type="Pfam" id="PF12826">
    <property type="entry name" value="HHH_2"/>
    <property type="match status" value="1"/>
</dbReference>
<evidence type="ECO:0000256" key="14">
    <source>
        <dbReference type="HAMAP-Rule" id="MF_01588"/>
    </source>
</evidence>
<dbReference type="InterPro" id="IPR004149">
    <property type="entry name" value="Znf_DNAligase_C4"/>
</dbReference>
<dbReference type="EC" id="6.5.1.2" evidence="2 14"/>
<dbReference type="Pfam" id="PF03119">
    <property type="entry name" value="DNA_ligase_ZBD"/>
    <property type="match status" value="1"/>
</dbReference>
<dbReference type="eggNOG" id="COG0272">
    <property type="taxonomic scope" value="Bacteria"/>
</dbReference>
<keyword evidence="6 14" id="KW-0479">Metal-binding</keyword>
<feature type="binding site" evidence="14">
    <location>
        <position position="292"/>
    </location>
    <ligand>
        <name>NAD(+)</name>
        <dbReference type="ChEBI" id="CHEBI:57540"/>
    </ligand>
</feature>
<feature type="active site" description="N6-AMP-lysine intermediate" evidence="14">
    <location>
        <position position="118"/>
    </location>
</feature>
<dbReference type="GO" id="GO:0006260">
    <property type="term" value="P:DNA replication"/>
    <property type="evidence" value="ECO:0007669"/>
    <property type="project" value="UniProtKB-KW"/>
</dbReference>
<comment type="cofactor">
    <cofactor evidence="14">
        <name>Mg(2+)</name>
        <dbReference type="ChEBI" id="CHEBI:18420"/>
    </cofactor>
    <cofactor evidence="14">
        <name>Mn(2+)</name>
        <dbReference type="ChEBI" id="CHEBI:29035"/>
    </cofactor>
</comment>
<dbReference type="SMART" id="SM00292">
    <property type="entry name" value="BRCT"/>
    <property type="match status" value="1"/>
</dbReference>
<evidence type="ECO:0000256" key="15">
    <source>
        <dbReference type="RuleBase" id="RU000618"/>
    </source>
</evidence>
<dbReference type="InterPro" id="IPR003583">
    <property type="entry name" value="Hlx-hairpin-Hlx_DNA-bd_motif"/>
</dbReference>
<dbReference type="InterPro" id="IPR041663">
    <property type="entry name" value="DisA/LigA_HHH"/>
</dbReference>
<dbReference type="PROSITE" id="PS01055">
    <property type="entry name" value="DNA_LIGASE_N1"/>
    <property type="match status" value="1"/>
</dbReference>
<dbReference type="InterPro" id="IPR001357">
    <property type="entry name" value="BRCT_dom"/>
</dbReference>
<dbReference type="InterPro" id="IPR010994">
    <property type="entry name" value="RuvA_2-like"/>
</dbReference>
<dbReference type="PIRSF" id="PIRSF001604">
    <property type="entry name" value="LigA"/>
    <property type="match status" value="1"/>
</dbReference>
<gene>
    <name evidence="14" type="primary">ligA</name>
    <name evidence="17" type="ordered locus">Psta_2044</name>
</gene>
<comment type="similarity">
    <text evidence="13 14">Belongs to the NAD-dependent DNA ligase family. LigA subfamily.</text>
</comment>
<evidence type="ECO:0000259" key="16">
    <source>
        <dbReference type="PROSITE" id="PS50172"/>
    </source>
</evidence>
<dbReference type="Pfam" id="PF01653">
    <property type="entry name" value="DNA_ligase_aden"/>
    <property type="match status" value="1"/>
</dbReference>
<evidence type="ECO:0000256" key="6">
    <source>
        <dbReference type="ARBA" id="ARBA00022723"/>
    </source>
</evidence>
<dbReference type="SMART" id="SM00278">
    <property type="entry name" value="HhH1"/>
    <property type="match status" value="3"/>
</dbReference>
<keyword evidence="4 14" id="KW-0436">Ligase</keyword>
<dbReference type="InterPro" id="IPR013839">
    <property type="entry name" value="DNAligase_adenylation"/>
</dbReference>
<dbReference type="STRING" id="530564.Psta_2044"/>
<feature type="binding site" evidence="14">
    <location>
        <begin position="36"/>
        <end position="40"/>
    </location>
    <ligand>
        <name>NAD(+)</name>
        <dbReference type="ChEBI" id="CHEBI:57540"/>
    </ligand>
</feature>
<dbReference type="InterPro" id="IPR036420">
    <property type="entry name" value="BRCT_dom_sf"/>
</dbReference>
<feature type="binding site" evidence="14">
    <location>
        <position position="139"/>
    </location>
    <ligand>
        <name>NAD(+)</name>
        <dbReference type="ChEBI" id="CHEBI:57540"/>
    </ligand>
</feature>
<dbReference type="HOGENOM" id="CLU_007764_2_1_0"/>
<dbReference type="CDD" id="cd17748">
    <property type="entry name" value="BRCT_DNA_ligase_like"/>
    <property type="match status" value="1"/>
</dbReference>
<dbReference type="KEGG" id="psl:Psta_2044"/>
<dbReference type="Gene3D" id="6.20.10.30">
    <property type="match status" value="1"/>
</dbReference>
<evidence type="ECO:0000256" key="10">
    <source>
        <dbReference type="ARBA" id="ARBA00023027"/>
    </source>
</evidence>
<evidence type="ECO:0000313" key="17">
    <source>
        <dbReference type="EMBL" id="ADB16718.1"/>
    </source>
</evidence>
<evidence type="ECO:0000256" key="5">
    <source>
        <dbReference type="ARBA" id="ARBA00022705"/>
    </source>
</evidence>
<keyword evidence="5 14" id="KW-0235">DNA replication</keyword>
<feature type="binding site" evidence="14">
    <location>
        <position position="433"/>
    </location>
    <ligand>
        <name>Zn(2+)</name>
        <dbReference type="ChEBI" id="CHEBI:29105"/>
    </ligand>
</feature>
<dbReference type="SUPFAM" id="SSF50249">
    <property type="entry name" value="Nucleic acid-binding proteins"/>
    <property type="match status" value="1"/>
</dbReference>
<dbReference type="PROSITE" id="PS01056">
    <property type="entry name" value="DNA_LIGASE_N2"/>
    <property type="match status" value="1"/>
</dbReference>
<dbReference type="GO" id="GO:0046872">
    <property type="term" value="F:metal ion binding"/>
    <property type="evidence" value="ECO:0007669"/>
    <property type="project" value="UniProtKB-KW"/>
</dbReference>
<keyword evidence="18" id="KW-1185">Reference proteome</keyword>
<dbReference type="OrthoDB" id="9759736at2"/>
<accession>D2R1J9</accession>
<evidence type="ECO:0000256" key="13">
    <source>
        <dbReference type="ARBA" id="ARBA00060881"/>
    </source>
</evidence>
<feature type="binding site" evidence="14">
    <location>
        <position position="176"/>
    </location>
    <ligand>
        <name>NAD(+)</name>
        <dbReference type="ChEBI" id="CHEBI:57540"/>
    </ligand>
</feature>
<evidence type="ECO:0000313" key="18">
    <source>
        <dbReference type="Proteomes" id="UP000001887"/>
    </source>
</evidence>
<dbReference type="GO" id="GO:0005829">
    <property type="term" value="C:cytosol"/>
    <property type="evidence" value="ECO:0007669"/>
    <property type="project" value="TreeGrafter"/>
</dbReference>
<dbReference type="Gene3D" id="1.10.287.610">
    <property type="entry name" value="Helix hairpin bin"/>
    <property type="match status" value="1"/>
</dbReference>
<comment type="catalytic activity">
    <reaction evidence="12 14 15">
        <text>NAD(+) + (deoxyribonucleotide)n-3'-hydroxyl + 5'-phospho-(deoxyribonucleotide)m = (deoxyribonucleotide)n+m + AMP + beta-nicotinamide D-nucleotide.</text>
        <dbReference type="EC" id="6.5.1.2"/>
    </reaction>
</comment>
<dbReference type="Gene3D" id="1.10.150.20">
    <property type="entry name" value="5' to 3' exonuclease, C-terminal subdomain"/>
    <property type="match status" value="2"/>
</dbReference>
<feature type="binding site" evidence="14">
    <location>
        <position position="116"/>
    </location>
    <ligand>
        <name>NAD(+)</name>
        <dbReference type="ChEBI" id="CHEBI:57540"/>
    </ligand>
</feature>
<keyword evidence="14" id="KW-0464">Manganese</keyword>
<dbReference type="NCBIfam" id="TIGR00575">
    <property type="entry name" value="dnlj"/>
    <property type="match status" value="1"/>
</dbReference>
<dbReference type="NCBIfam" id="NF005932">
    <property type="entry name" value="PRK07956.1"/>
    <property type="match status" value="1"/>
</dbReference>
<dbReference type="Pfam" id="PF03120">
    <property type="entry name" value="OB_DNA_ligase"/>
    <property type="match status" value="1"/>
</dbReference>
<protein>
    <recommendedName>
        <fullName evidence="3 14">DNA ligase</fullName>
        <ecNumber evidence="2 14">6.5.1.2</ecNumber>
    </recommendedName>
    <alternativeName>
        <fullName evidence="14">Polydeoxyribonucleotide synthase [NAD(+)]</fullName>
    </alternativeName>
</protein>
<organism evidence="17 18">
    <name type="scientific">Pirellula staleyi (strain ATCC 27377 / DSM 6068 / ICPB 4128)</name>
    <name type="common">Pirella staleyi</name>
    <dbReference type="NCBI Taxonomy" id="530564"/>
    <lineage>
        <taxon>Bacteria</taxon>
        <taxon>Pseudomonadati</taxon>
        <taxon>Planctomycetota</taxon>
        <taxon>Planctomycetia</taxon>
        <taxon>Pirellulales</taxon>
        <taxon>Pirellulaceae</taxon>
        <taxon>Pirellula</taxon>
    </lineage>
</organism>
<evidence type="ECO:0000256" key="9">
    <source>
        <dbReference type="ARBA" id="ARBA00022842"/>
    </source>
</evidence>
<proteinExistence type="inferred from homology"/>
<evidence type="ECO:0000256" key="2">
    <source>
        <dbReference type="ARBA" id="ARBA00012722"/>
    </source>
</evidence>
<dbReference type="PANTHER" id="PTHR23389:SF9">
    <property type="entry name" value="DNA LIGASE"/>
    <property type="match status" value="1"/>
</dbReference>
<reference evidence="17 18" key="1">
    <citation type="journal article" date="2009" name="Stand. Genomic Sci.">
        <title>Complete genome sequence of Pirellula staleyi type strain (ATCC 27377).</title>
        <authorList>
            <person name="Clum A."/>
            <person name="Tindall B.J."/>
            <person name="Sikorski J."/>
            <person name="Ivanova N."/>
            <person name="Mavrommatis K."/>
            <person name="Lucas S."/>
            <person name="Glavina del Rio T."/>
            <person name="Nolan M."/>
            <person name="Chen F."/>
            <person name="Tice H."/>
            <person name="Pitluck S."/>
            <person name="Cheng J.F."/>
            <person name="Chertkov O."/>
            <person name="Brettin T."/>
            <person name="Han C."/>
            <person name="Detter J.C."/>
            <person name="Kuske C."/>
            <person name="Bruce D."/>
            <person name="Goodwin L."/>
            <person name="Ovchinikova G."/>
            <person name="Pati A."/>
            <person name="Mikhailova N."/>
            <person name="Chen A."/>
            <person name="Palaniappan K."/>
            <person name="Land M."/>
            <person name="Hauser L."/>
            <person name="Chang Y.J."/>
            <person name="Jeffries C.D."/>
            <person name="Chain P."/>
            <person name="Rohde M."/>
            <person name="Goker M."/>
            <person name="Bristow J."/>
            <person name="Eisen J.A."/>
            <person name="Markowitz V."/>
            <person name="Hugenholtz P."/>
            <person name="Kyrpides N.C."/>
            <person name="Klenk H.P."/>
            <person name="Lapidus A."/>
        </authorList>
    </citation>
    <scope>NUCLEOTIDE SEQUENCE [LARGE SCALE GENOMIC DNA]</scope>
    <source>
        <strain evidence="18">ATCC 27377 / DSM 6068 / ICPB 4128</strain>
    </source>
</reference>
<name>D2R1J9_PIRSD</name>
<dbReference type="AlphaFoldDB" id="D2R1J9"/>
<dbReference type="Gene3D" id="3.40.50.10190">
    <property type="entry name" value="BRCT domain"/>
    <property type="match status" value="1"/>
</dbReference>
<dbReference type="SMART" id="SM00532">
    <property type="entry name" value="LIGANc"/>
    <property type="match status" value="1"/>
</dbReference>
<feature type="binding site" evidence="14">
    <location>
        <position position="428"/>
    </location>
    <ligand>
        <name>Zn(2+)</name>
        <dbReference type="ChEBI" id="CHEBI:29105"/>
    </ligand>
</feature>
<feature type="domain" description="BRCT" evidence="16">
    <location>
        <begin position="593"/>
        <end position="676"/>
    </location>
</feature>
<dbReference type="SUPFAM" id="SSF52113">
    <property type="entry name" value="BRCT domain"/>
    <property type="match status" value="1"/>
</dbReference>
<dbReference type="Gene3D" id="2.40.50.140">
    <property type="entry name" value="Nucleic acid-binding proteins"/>
    <property type="match status" value="1"/>
</dbReference>
<dbReference type="FunFam" id="1.10.150.20:FF:000007">
    <property type="entry name" value="DNA ligase"/>
    <property type="match status" value="1"/>
</dbReference>
<dbReference type="GO" id="GO:0006281">
    <property type="term" value="P:DNA repair"/>
    <property type="evidence" value="ECO:0007669"/>
    <property type="project" value="UniProtKB-KW"/>
</dbReference>
<dbReference type="Pfam" id="PF00533">
    <property type="entry name" value="BRCT"/>
    <property type="match status" value="1"/>
</dbReference>
<evidence type="ECO:0000256" key="12">
    <source>
        <dbReference type="ARBA" id="ARBA00034005"/>
    </source>
</evidence>
<dbReference type="GO" id="GO:0003677">
    <property type="term" value="F:DNA binding"/>
    <property type="evidence" value="ECO:0007669"/>
    <property type="project" value="InterPro"/>
</dbReference>
<keyword evidence="8 14" id="KW-0862">Zinc</keyword>
<keyword evidence="7 14" id="KW-0227">DNA damage</keyword>
<evidence type="ECO:0000256" key="8">
    <source>
        <dbReference type="ARBA" id="ARBA00022833"/>
    </source>
</evidence>
<dbReference type="FunFam" id="2.40.50.140:FF:000012">
    <property type="entry name" value="DNA ligase"/>
    <property type="match status" value="1"/>
</dbReference>
<feature type="binding site" evidence="14">
    <location>
        <position position="413"/>
    </location>
    <ligand>
        <name>Zn(2+)</name>
        <dbReference type="ChEBI" id="CHEBI:29105"/>
    </ligand>
</feature>
<feature type="binding site" evidence="14">
    <location>
        <begin position="85"/>
        <end position="86"/>
    </location>
    <ligand>
        <name>NAD(+)</name>
        <dbReference type="ChEBI" id="CHEBI:57540"/>
    </ligand>
</feature>
<dbReference type="InterPro" id="IPR012340">
    <property type="entry name" value="NA-bd_OB-fold"/>
</dbReference>
<evidence type="ECO:0000256" key="1">
    <source>
        <dbReference type="ARBA" id="ARBA00004067"/>
    </source>
</evidence>
<evidence type="ECO:0000256" key="3">
    <source>
        <dbReference type="ARBA" id="ARBA00013308"/>
    </source>
</evidence>
<feature type="binding site" evidence="14">
    <location>
        <position position="410"/>
    </location>
    <ligand>
        <name>Zn(2+)</name>
        <dbReference type="ChEBI" id="CHEBI:29105"/>
    </ligand>
</feature>
<dbReference type="FunFam" id="1.10.287.610:FF:000002">
    <property type="entry name" value="DNA ligase"/>
    <property type="match status" value="1"/>
</dbReference>
<dbReference type="PROSITE" id="PS50172">
    <property type="entry name" value="BRCT"/>
    <property type="match status" value="1"/>
</dbReference>
<dbReference type="InterPro" id="IPR018239">
    <property type="entry name" value="DNA_ligase_AS"/>
</dbReference>